<evidence type="ECO:0000313" key="12">
    <source>
        <dbReference type="EMBL" id="CAD8893090.1"/>
    </source>
</evidence>
<evidence type="ECO:0000313" key="10">
    <source>
        <dbReference type="EMBL" id="CAD8893085.1"/>
    </source>
</evidence>
<dbReference type="FunFam" id="1.10.10.10:FF:000479">
    <property type="entry name" value="Predicted protein"/>
    <property type="match status" value="1"/>
</dbReference>
<gene>
    <name evidence="7" type="ORF">CHYS00102_LOCUS20291</name>
    <name evidence="8" type="ORF">CHYS00102_LOCUS20292</name>
    <name evidence="9" type="ORF">CHYS00102_LOCUS20293</name>
    <name evidence="10" type="ORF">CHYS00102_LOCUS20294</name>
    <name evidence="11" type="ORF">CHYS00102_LOCUS20296</name>
    <name evidence="12" type="ORF">CHYS00102_LOCUS20299</name>
</gene>
<dbReference type="Pfam" id="PF00447">
    <property type="entry name" value="HSF_DNA-bind"/>
    <property type="match status" value="1"/>
</dbReference>
<dbReference type="InterPro" id="IPR000232">
    <property type="entry name" value="HSF_DNA-bd"/>
</dbReference>
<evidence type="ECO:0000313" key="9">
    <source>
        <dbReference type="EMBL" id="CAD8893084.1"/>
    </source>
</evidence>
<dbReference type="GO" id="GO:0003700">
    <property type="term" value="F:DNA-binding transcription factor activity"/>
    <property type="evidence" value="ECO:0007669"/>
    <property type="project" value="InterPro"/>
</dbReference>
<dbReference type="InterPro" id="IPR036388">
    <property type="entry name" value="WH-like_DNA-bd_sf"/>
</dbReference>
<dbReference type="GO" id="GO:0043565">
    <property type="term" value="F:sequence-specific DNA binding"/>
    <property type="evidence" value="ECO:0007669"/>
    <property type="project" value="InterPro"/>
</dbReference>
<evidence type="ECO:0000256" key="2">
    <source>
        <dbReference type="ARBA" id="ARBA00023125"/>
    </source>
</evidence>
<comment type="similarity">
    <text evidence="4">Belongs to the HSF family.</text>
</comment>
<dbReference type="EMBL" id="HBFR01028017">
    <property type="protein sequence ID" value="CAD8893085.1"/>
    <property type="molecule type" value="Transcribed_RNA"/>
</dbReference>
<dbReference type="SMART" id="SM00415">
    <property type="entry name" value="HSF"/>
    <property type="match status" value="1"/>
</dbReference>
<dbReference type="Gene3D" id="1.10.10.10">
    <property type="entry name" value="Winged helix-like DNA-binding domain superfamily/Winged helix DNA-binding domain"/>
    <property type="match status" value="1"/>
</dbReference>
<organism evidence="8">
    <name type="scientific">Corethron hystrix</name>
    <dbReference type="NCBI Taxonomy" id="216773"/>
    <lineage>
        <taxon>Eukaryota</taxon>
        <taxon>Sar</taxon>
        <taxon>Stramenopiles</taxon>
        <taxon>Ochrophyta</taxon>
        <taxon>Bacillariophyta</taxon>
        <taxon>Coscinodiscophyceae</taxon>
        <taxon>Corethrophycidae</taxon>
        <taxon>Corethrales</taxon>
        <taxon>Corethraceae</taxon>
        <taxon>Corethron</taxon>
    </lineage>
</organism>
<keyword evidence="2" id="KW-0238">DNA-binding</keyword>
<dbReference type="EMBL" id="HBFR01028016">
    <property type="protein sequence ID" value="CAD8893084.1"/>
    <property type="molecule type" value="Transcribed_RNA"/>
</dbReference>
<dbReference type="PANTHER" id="PTHR10015">
    <property type="entry name" value="HEAT SHOCK TRANSCRIPTION FACTOR"/>
    <property type="match status" value="1"/>
</dbReference>
<dbReference type="EMBL" id="HBFR01028013">
    <property type="protein sequence ID" value="CAD8893082.1"/>
    <property type="molecule type" value="Transcribed_RNA"/>
</dbReference>
<dbReference type="EMBL" id="HBFR01028022">
    <property type="protein sequence ID" value="CAD8893090.1"/>
    <property type="molecule type" value="Transcribed_RNA"/>
</dbReference>
<evidence type="ECO:0000256" key="3">
    <source>
        <dbReference type="ARBA" id="ARBA00023242"/>
    </source>
</evidence>
<dbReference type="SUPFAM" id="SSF46785">
    <property type="entry name" value="Winged helix' DNA-binding domain"/>
    <property type="match status" value="1"/>
</dbReference>
<dbReference type="GO" id="GO:0005634">
    <property type="term" value="C:nucleus"/>
    <property type="evidence" value="ECO:0007669"/>
    <property type="project" value="UniProtKB-SubCell"/>
</dbReference>
<evidence type="ECO:0000256" key="1">
    <source>
        <dbReference type="ARBA" id="ARBA00004123"/>
    </source>
</evidence>
<feature type="domain" description="HSF-type DNA-binding" evidence="6">
    <location>
        <begin position="45"/>
        <end position="140"/>
    </location>
</feature>
<feature type="compositionally biased region" description="Polar residues" evidence="5">
    <location>
        <begin position="1"/>
        <end position="13"/>
    </location>
</feature>
<evidence type="ECO:0000313" key="8">
    <source>
        <dbReference type="EMBL" id="CAD8893083.1"/>
    </source>
</evidence>
<evidence type="ECO:0000256" key="4">
    <source>
        <dbReference type="RuleBase" id="RU004020"/>
    </source>
</evidence>
<evidence type="ECO:0000313" key="7">
    <source>
        <dbReference type="EMBL" id="CAD8893082.1"/>
    </source>
</evidence>
<evidence type="ECO:0000313" key="11">
    <source>
        <dbReference type="EMBL" id="CAD8893087.1"/>
    </source>
</evidence>
<protein>
    <recommendedName>
        <fullName evidence="6">HSF-type DNA-binding domain-containing protein</fullName>
    </recommendedName>
</protein>
<sequence length="246" mass="28417">MSTSTVQNSIKGSKSSEDTGEVDHTYHDYSKIPSIGIADDLAISSCDLFPMKLQMILSSPEYEHIASWMPHGRCWKIHRRKDFELVVLPKFFEHRKYDSFIRQVNGWAFKRITRGVDKGSYYNEFFLRGLPHVCRNMIRQKRSIRRRSNPQNEPDFYEISRHCPLPELNQNNSLPVYARTTAPIMNMTLSSSPSPVPTLQRINGANLGLSVQNLNEVRPILTLQKMQDLIIHHPLFQNALSTYTPK</sequence>
<evidence type="ECO:0000256" key="5">
    <source>
        <dbReference type="SAM" id="MobiDB-lite"/>
    </source>
</evidence>
<reference evidence="8" key="1">
    <citation type="submission" date="2021-01" db="EMBL/GenBank/DDBJ databases">
        <authorList>
            <person name="Corre E."/>
            <person name="Pelletier E."/>
            <person name="Niang G."/>
            <person name="Scheremetjew M."/>
            <person name="Finn R."/>
            <person name="Kale V."/>
            <person name="Holt S."/>
            <person name="Cochrane G."/>
            <person name="Meng A."/>
            <person name="Brown T."/>
            <person name="Cohen L."/>
        </authorList>
    </citation>
    <scope>NUCLEOTIDE SEQUENCE</scope>
    <source>
        <strain evidence="8">308</strain>
    </source>
</reference>
<dbReference type="EMBL" id="HBFR01028019">
    <property type="protein sequence ID" value="CAD8893087.1"/>
    <property type="molecule type" value="Transcribed_RNA"/>
</dbReference>
<accession>A0A6U5IXT8</accession>
<dbReference type="InterPro" id="IPR036390">
    <property type="entry name" value="WH_DNA-bd_sf"/>
</dbReference>
<feature type="region of interest" description="Disordered" evidence="5">
    <location>
        <begin position="1"/>
        <end position="21"/>
    </location>
</feature>
<dbReference type="PRINTS" id="PR00056">
    <property type="entry name" value="HSFDOMAIN"/>
</dbReference>
<dbReference type="PANTHER" id="PTHR10015:SF206">
    <property type="entry name" value="HSF-TYPE DNA-BINDING DOMAIN-CONTAINING PROTEIN"/>
    <property type="match status" value="1"/>
</dbReference>
<dbReference type="AlphaFoldDB" id="A0A6U5IXT8"/>
<dbReference type="EMBL" id="HBFR01028014">
    <property type="protein sequence ID" value="CAD8893083.1"/>
    <property type="molecule type" value="Transcribed_RNA"/>
</dbReference>
<keyword evidence="3" id="KW-0539">Nucleus</keyword>
<name>A0A6U5IXT8_9STRA</name>
<comment type="subcellular location">
    <subcellularLocation>
        <location evidence="1">Nucleus</location>
    </subcellularLocation>
</comment>
<evidence type="ECO:0000259" key="6">
    <source>
        <dbReference type="SMART" id="SM00415"/>
    </source>
</evidence>
<proteinExistence type="inferred from homology"/>